<evidence type="ECO:0000313" key="1">
    <source>
        <dbReference type="EMBL" id="DAE14258.1"/>
    </source>
</evidence>
<protein>
    <submittedName>
        <fullName evidence="1">Blasticidin M</fullName>
    </submittedName>
</protein>
<dbReference type="EMBL" id="BK015578">
    <property type="protein sequence ID" value="DAE14258.1"/>
    <property type="molecule type" value="Genomic_DNA"/>
</dbReference>
<name>A0A8S5Q5F8_9CAUD</name>
<sequence length="96" mass="10948">MKKLFISQPMRGRSNEEILKERENLIEKAKQKFNDEVEILDSFFSDYNGNALGFLGKSIELLSKADIALFGAGWEGARGCRIEHKCCEEYGIETIE</sequence>
<proteinExistence type="predicted"/>
<organism evidence="1">
    <name type="scientific">Siphoviridae sp. ct0uL16</name>
    <dbReference type="NCBI Taxonomy" id="2825299"/>
    <lineage>
        <taxon>Viruses</taxon>
        <taxon>Duplodnaviria</taxon>
        <taxon>Heunggongvirae</taxon>
        <taxon>Uroviricota</taxon>
        <taxon>Caudoviricetes</taxon>
    </lineage>
</organism>
<reference evidence="1" key="1">
    <citation type="journal article" date="2021" name="Proc. Natl. Acad. Sci. U.S.A.">
        <title>A Catalog of Tens of Thousands of Viruses from Human Metagenomes Reveals Hidden Associations with Chronic Diseases.</title>
        <authorList>
            <person name="Tisza M.J."/>
            <person name="Buck C.B."/>
        </authorList>
    </citation>
    <scope>NUCLEOTIDE SEQUENCE</scope>
    <source>
        <strain evidence="1">Ct0uL16</strain>
    </source>
</reference>
<accession>A0A8S5Q5F8</accession>